<evidence type="ECO:0000256" key="2">
    <source>
        <dbReference type="ARBA" id="ARBA00023203"/>
    </source>
</evidence>
<dbReference type="GO" id="GO:0006887">
    <property type="term" value="P:exocytosis"/>
    <property type="evidence" value="ECO:0007669"/>
    <property type="project" value="TreeGrafter"/>
</dbReference>
<keyword evidence="2" id="KW-0009">Actin-binding</keyword>
<comment type="similarity">
    <text evidence="1">Belongs to the WASH1 family.</text>
</comment>
<dbReference type="PANTHER" id="PTHR23331">
    <property type="entry name" value="CXYORF1"/>
    <property type="match status" value="1"/>
</dbReference>
<proteinExistence type="inferred from homology"/>
<comment type="caution">
    <text evidence="6">The sequence shown here is derived from an EMBL/GenBank/DDBJ whole genome shotgun (WGS) entry which is preliminary data.</text>
</comment>
<keyword evidence="3" id="KW-0175">Coiled coil</keyword>
<feature type="coiled-coil region" evidence="3">
    <location>
        <begin position="41"/>
        <end position="68"/>
    </location>
</feature>
<dbReference type="GO" id="GO:0005829">
    <property type="term" value="C:cytosol"/>
    <property type="evidence" value="ECO:0007669"/>
    <property type="project" value="GOC"/>
</dbReference>
<dbReference type="AlphaFoldDB" id="A0AAV7Z590"/>
<evidence type="ECO:0000313" key="7">
    <source>
        <dbReference type="Proteomes" id="UP001146793"/>
    </source>
</evidence>
<evidence type="ECO:0000256" key="4">
    <source>
        <dbReference type="SAM" id="MobiDB-lite"/>
    </source>
</evidence>
<dbReference type="GO" id="GO:0071203">
    <property type="term" value="C:WASH complex"/>
    <property type="evidence" value="ECO:0007669"/>
    <property type="project" value="InterPro"/>
</dbReference>
<dbReference type="GO" id="GO:0005769">
    <property type="term" value="C:early endosome"/>
    <property type="evidence" value="ECO:0007669"/>
    <property type="project" value="InterPro"/>
</dbReference>
<feature type="region of interest" description="Disordered" evidence="4">
    <location>
        <begin position="283"/>
        <end position="310"/>
    </location>
</feature>
<accession>A0AAV7Z590</accession>
<evidence type="ECO:0000256" key="3">
    <source>
        <dbReference type="SAM" id="Coils"/>
    </source>
</evidence>
<dbReference type="EMBL" id="JANTQA010000036">
    <property type="protein sequence ID" value="KAJ3436136.1"/>
    <property type="molecule type" value="Genomic_DNA"/>
</dbReference>
<feature type="domain" description="WASH1 WAHD" evidence="5">
    <location>
        <begin position="6"/>
        <end position="204"/>
    </location>
</feature>
<evidence type="ECO:0000313" key="6">
    <source>
        <dbReference type="EMBL" id="KAJ3436136.1"/>
    </source>
</evidence>
<dbReference type="GO" id="GO:0043014">
    <property type="term" value="F:alpha-tubulin binding"/>
    <property type="evidence" value="ECO:0007669"/>
    <property type="project" value="InterPro"/>
</dbReference>
<gene>
    <name evidence="6" type="ORF">M0812_18188</name>
</gene>
<dbReference type="Pfam" id="PF11945">
    <property type="entry name" value="WASH_WAHD"/>
    <property type="match status" value="1"/>
</dbReference>
<dbReference type="GO" id="GO:0043015">
    <property type="term" value="F:gamma-tubulin binding"/>
    <property type="evidence" value="ECO:0007669"/>
    <property type="project" value="TreeGrafter"/>
</dbReference>
<dbReference type="GO" id="GO:0032456">
    <property type="term" value="P:endocytic recycling"/>
    <property type="evidence" value="ECO:0007669"/>
    <property type="project" value="TreeGrafter"/>
</dbReference>
<dbReference type="PANTHER" id="PTHR23331:SF1">
    <property type="entry name" value="WASH COMPLEX SUBUNIT 1"/>
    <property type="match status" value="1"/>
</dbReference>
<dbReference type="GO" id="GO:0034314">
    <property type="term" value="P:Arp2/3 complex-mediated actin nucleation"/>
    <property type="evidence" value="ECO:0007669"/>
    <property type="project" value="InterPro"/>
</dbReference>
<evidence type="ECO:0000259" key="5">
    <source>
        <dbReference type="Pfam" id="PF11945"/>
    </source>
</evidence>
<dbReference type="InterPro" id="IPR021854">
    <property type="entry name" value="WASH1_WAHD"/>
</dbReference>
<protein>
    <submittedName>
        <fullName evidence="6">Wash complex subunit</fullName>
    </submittedName>
</protein>
<reference evidence="6" key="1">
    <citation type="submission" date="2022-08" db="EMBL/GenBank/DDBJ databases">
        <title>Novel sulphate-reducing endosymbionts in the free-living metamonad Anaeramoeba.</title>
        <authorList>
            <person name="Jerlstrom-Hultqvist J."/>
            <person name="Cepicka I."/>
            <person name="Gallot-Lavallee L."/>
            <person name="Salas-Leiva D."/>
            <person name="Curtis B.A."/>
            <person name="Zahonova K."/>
            <person name="Pipaliya S."/>
            <person name="Dacks J."/>
            <person name="Roger A.J."/>
        </authorList>
    </citation>
    <scope>NUCLEOTIDE SEQUENCE</scope>
    <source>
        <strain evidence="6">Busselton2</strain>
    </source>
</reference>
<feature type="compositionally biased region" description="Basic and acidic residues" evidence="4">
    <location>
        <begin position="283"/>
        <end position="295"/>
    </location>
</feature>
<organism evidence="6 7">
    <name type="scientific">Anaeramoeba flamelloides</name>
    <dbReference type="NCBI Taxonomy" id="1746091"/>
    <lineage>
        <taxon>Eukaryota</taxon>
        <taxon>Metamonada</taxon>
        <taxon>Anaeramoebidae</taxon>
        <taxon>Anaeramoeba</taxon>
    </lineage>
</organism>
<dbReference type="Proteomes" id="UP001146793">
    <property type="component" value="Unassembled WGS sequence"/>
</dbReference>
<evidence type="ECO:0000256" key="1">
    <source>
        <dbReference type="ARBA" id="ARBA00005602"/>
    </source>
</evidence>
<name>A0AAV7Z590_9EUKA</name>
<sequence length="530" mass="61709">MTSLDQVFDVNVVSNNLCQTESILQSCNSLLYLQEVVDTIFQQLSNKISEESSQLHKLNNRIVSANEKVTKIMTNKKESITVFSSSKYPIKKQKIDLQKTVYASVKKKTQRNEKYGHICGDVPIGCPIENIPRLGQIRKKIERERGENKKSGLGLLPNNLETTRELLLFNTQNNPYYKYNPIQNLNNLKMNKGKKLKQKRKEKRKLIDLEVPNLEIDDIHNKEKKFLPKCEPFPLQKKLPQINVELDLFNQQTATNIIQKNTFEDLDFIPIEVLIDNSISDEKNEKNENEKNEKEKKKKEKKEKKEKNEKNEKIGTIENLDELKFFVPNKKLEDVELIGNNFCQNINTAVKPETEPNLNNIVKNNNQEKKIQSQNQDNKIIFESEKQELNLTSTPYDINIKNQIGIENKIKKKVQNNDSIVNNDNNLVNNNEKENGNIVIKQSPDILVQIRKGFKLKHVKKPGMRSQEEEDMRDSSLPFILFRRRKKIIGNQDPPNYRGKNQKRNLLKIAQDFLQNDVLDEKSPENSDFD</sequence>
<dbReference type="GO" id="GO:0042147">
    <property type="term" value="P:retrograde transport, endosome to Golgi"/>
    <property type="evidence" value="ECO:0007669"/>
    <property type="project" value="TreeGrafter"/>
</dbReference>
<dbReference type="InterPro" id="IPR028290">
    <property type="entry name" value="WASH1"/>
</dbReference>
<dbReference type="GO" id="GO:0055037">
    <property type="term" value="C:recycling endosome"/>
    <property type="evidence" value="ECO:0007669"/>
    <property type="project" value="TreeGrafter"/>
</dbReference>
<dbReference type="GO" id="GO:0003779">
    <property type="term" value="F:actin binding"/>
    <property type="evidence" value="ECO:0007669"/>
    <property type="project" value="UniProtKB-KW"/>
</dbReference>